<dbReference type="SUPFAM" id="SSF51735">
    <property type="entry name" value="NAD(P)-binding Rossmann-fold domains"/>
    <property type="match status" value="1"/>
</dbReference>
<dbReference type="InterPro" id="IPR047122">
    <property type="entry name" value="Trans-enoyl_RdTase-like"/>
</dbReference>
<reference evidence="9" key="1">
    <citation type="journal article" date="2020" name="Stud. Mycol.">
        <title>101 Dothideomycetes genomes: a test case for predicting lifestyles and emergence of pathogens.</title>
        <authorList>
            <person name="Haridas S."/>
            <person name="Albert R."/>
            <person name="Binder M."/>
            <person name="Bloem J."/>
            <person name="Labutti K."/>
            <person name="Salamov A."/>
            <person name="Andreopoulos B."/>
            <person name="Baker S."/>
            <person name="Barry K."/>
            <person name="Bills G."/>
            <person name="Bluhm B."/>
            <person name="Cannon C."/>
            <person name="Castanera R."/>
            <person name="Culley D."/>
            <person name="Daum C."/>
            <person name="Ezra D."/>
            <person name="Gonzalez J."/>
            <person name="Henrissat B."/>
            <person name="Kuo A."/>
            <person name="Liang C."/>
            <person name="Lipzen A."/>
            <person name="Lutzoni F."/>
            <person name="Magnuson J."/>
            <person name="Mondo S."/>
            <person name="Nolan M."/>
            <person name="Ohm R."/>
            <person name="Pangilinan J."/>
            <person name="Park H.-J."/>
            <person name="Ramirez L."/>
            <person name="Alfaro M."/>
            <person name="Sun H."/>
            <person name="Tritt A."/>
            <person name="Yoshinaga Y."/>
            <person name="Zwiers L.-H."/>
            <person name="Turgeon B."/>
            <person name="Goodwin S."/>
            <person name="Spatafora J."/>
            <person name="Crous P."/>
            <person name="Grigoriev I."/>
        </authorList>
    </citation>
    <scope>NUCLEOTIDE SEQUENCE</scope>
    <source>
        <strain evidence="9">CBS 113389</strain>
    </source>
</reference>
<feature type="compositionally biased region" description="Basic and acidic residues" evidence="7">
    <location>
        <begin position="71"/>
        <end position="80"/>
    </location>
</feature>
<comment type="similarity">
    <text evidence="1">Belongs to the zinc-containing alcohol dehydrogenase family.</text>
</comment>
<evidence type="ECO:0000256" key="7">
    <source>
        <dbReference type="SAM" id="MobiDB-lite"/>
    </source>
</evidence>
<evidence type="ECO:0000256" key="1">
    <source>
        <dbReference type="ARBA" id="ARBA00008072"/>
    </source>
</evidence>
<keyword evidence="3" id="KW-0285">Flavoprotein</keyword>
<dbReference type="GO" id="GO:0008726">
    <property type="term" value="F:alkanesulfonate monooxygenase activity"/>
    <property type="evidence" value="ECO:0007669"/>
    <property type="project" value="TreeGrafter"/>
</dbReference>
<dbReference type="CDD" id="cd08249">
    <property type="entry name" value="enoyl_reductase_like"/>
    <property type="match status" value="1"/>
</dbReference>
<dbReference type="GeneID" id="54475165"/>
<evidence type="ECO:0000256" key="6">
    <source>
        <dbReference type="ARBA" id="ARBA00023033"/>
    </source>
</evidence>
<dbReference type="RefSeq" id="XP_033587848.1">
    <property type="nucleotide sequence ID" value="XM_033734163.1"/>
</dbReference>
<evidence type="ECO:0000313" key="10">
    <source>
        <dbReference type="Proteomes" id="UP000799767"/>
    </source>
</evidence>
<dbReference type="PANTHER" id="PTHR42847">
    <property type="entry name" value="ALKANESULFONATE MONOOXYGENASE"/>
    <property type="match status" value="1"/>
</dbReference>
<name>A0A6A6PMF0_9PEZI</name>
<keyword evidence="10" id="KW-1185">Reference proteome</keyword>
<feature type="domain" description="Enoyl reductase (ER)" evidence="8">
    <location>
        <begin position="97"/>
        <end position="457"/>
    </location>
</feature>
<keyword evidence="4" id="KW-0288">FMN</keyword>
<dbReference type="Pfam" id="PF08240">
    <property type="entry name" value="ADH_N"/>
    <property type="match status" value="1"/>
</dbReference>
<dbReference type="Proteomes" id="UP000799767">
    <property type="component" value="Unassembled WGS sequence"/>
</dbReference>
<dbReference type="InterPro" id="IPR020843">
    <property type="entry name" value="ER"/>
</dbReference>
<dbReference type="Pfam" id="PF00107">
    <property type="entry name" value="ADH_zinc_N"/>
    <property type="match status" value="1"/>
</dbReference>
<dbReference type="InterPro" id="IPR011251">
    <property type="entry name" value="Luciferase-like_dom"/>
</dbReference>
<dbReference type="EMBL" id="MU001638">
    <property type="protein sequence ID" value="KAF2481278.1"/>
    <property type="molecule type" value="Genomic_DNA"/>
</dbReference>
<feature type="region of interest" description="Disordered" evidence="7">
    <location>
        <begin position="1"/>
        <end position="80"/>
    </location>
</feature>
<dbReference type="InterPro" id="IPR036661">
    <property type="entry name" value="Luciferase-like_sf"/>
</dbReference>
<accession>A0A6A6PMF0</accession>
<feature type="compositionally biased region" description="Low complexity" evidence="7">
    <location>
        <begin position="1"/>
        <end position="13"/>
    </location>
</feature>
<dbReference type="CDD" id="cd01094">
    <property type="entry name" value="Alkanesulfonate_monoxygenase"/>
    <property type="match status" value="1"/>
</dbReference>
<dbReference type="InterPro" id="IPR024014">
    <property type="entry name" value="DMSO2_SphG"/>
</dbReference>
<gene>
    <name evidence="9" type="ORF">BDY17DRAFT_301020</name>
</gene>
<dbReference type="AlphaFoldDB" id="A0A6A6PMF0"/>
<keyword evidence="5" id="KW-0560">Oxidoreductase</keyword>
<dbReference type="GO" id="GO:0046306">
    <property type="term" value="P:alkanesulfonate catabolic process"/>
    <property type="evidence" value="ECO:0007669"/>
    <property type="project" value="TreeGrafter"/>
</dbReference>
<comment type="subunit">
    <text evidence="2">Monomer.</text>
</comment>
<dbReference type="SUPFAM" id="SSF50129">
    <property type="entry name" value="GroES-like"/>
    <property type="match status" value="1"/>
</dbReference>
<proteinExistence type="inferred from homology"/>
<dbReference type="InterPro" id="IPR013149">
    <property type="entry name" value="ADH-like_C"/>
</dbReference>
<evidence type="ECO:0000256" key="3">
    <source>
        <dbReference type="ARBA" id="ARBA00022630"/>
    </source>
</evidence>
<evidence type="ECO:0000256" key="5">
    <source>
        <dbReference type="ARBA" id="ARBA00023002"/>
    </source>
</evidence>
<evidence type="ECO:0000313" key="9">
    <source>
        <dbReference type="EMBL" id="KAF2481278.1"/>
    </source>
</evidence>
<feature type="compositionally biased region" description="Polar residues" evidence="7">
    <location>
        <begin position="60"/>
        <end position="69"/>
    </location>
</feature>
<organism evidence="9 10">
    <name type="scientific">Neohortaea acidophila</name>
    <dbReference type="NCBI Taxonomy" id="245834"/>
    <lineage>
        <taxon>Eukaryota</taxon>
        <taxon>Fungi</taxon>
        <taxon>Dikarya</taxon>
        <taxon>Ascomycota</taxon>
        <taxon>Pezizomycotina</taxon>
        <taxon>Dothideomycetes</taxon>
        <taxon>Dothideomycetidae</taxon>
        <taxon>Mycosphaerellales</taxon>
        <taxon>Teratosphaeriaceae</taxon>
        <taxon>Neohortaea</taxon>
    </lineage>
</organism>
<dbReference type="Gene3D" id="3.40.50.720">
    <property type="entry name" value="NAD(P)-binding Rossmann-like Domain"/>
    <property type="match status" value="1"/>
</dbReference>
<protein>
    <submittedName>
        <fullName evidence="9">Luciferase-like domain-containing protein</fullName>
    </submittedName>
</protein>
<dbReference type="InterPro" id="IPR050172">
    <property type="entry name" value="SsuD_RutA_monooxygenase"/>
</dbReference>
<dbReference type="SMART" id="SM00829">
    <property type="entry name" value="PKS_ER"/>
    <property type="match status" value="1"/>
</dbReference>
<dbReference type="Gene3D" id="3.90.180.10">
    <property type="entry name" value="Medium-chain alcohol dehydrogenases, catalytic domain"/>
    <property type="match status" value="1"/>
</dbReference>
<dbReference type="SUPFAM" id="SSF51679">
    <property type="entry name" value="Bacterial luciferase-like"/>
    <property type="match status" value="1"/>
</dbReference>
<dbReference type="InterPro" id="IPR013154">
    <property type="entry name" value="ADH-like_N"/>
</dbReference>
<dbReference type="Pfam" id="PF00296">
    <property type="entry name" value="Bac_luciferase"/>
    <property type="match status" value="1"/>
</dbReference>
<keyword evidence="6" id="KW-0503">Monooxygenase</keyword>
<dbReference type="NCBIfam" id="TIGR04021">
    <property type="entry name" value="LLM_DMSO2_sfnG"/>
    <property type="match status" value="1"/>
</dbReference>
<dbReference type="PANTHER" id="PTHR42847:SF4">
    <property type="entry name" value="ALKANESULFONATE MONOOXYGENASE-RELATED"/>
    <property type="match status" value="1"/>
</dbReference>
<sequence length="897" mass="98228">MPSVLSSSPFLSLRPDKDCGRNKGSSGPPSPPSKSFRSVASPALSERSGSNYFGGGSSVGNGQPSTGYTTPREDNYDNDDEFLRLDKPQQDILLLHGPRQKYQLERSMELPELKHPDEILVQVLAIGLNPVDWKGADYDFGQPSYPWVNGRDFAGIVIRAPRRPSRVQQGDVVFGPSTDYRDIRKAAYQEYVVTTDYNVSRIPNGVSVKEGAALGVAFTAAIIALGVSFGLDFSKIRTGPRGPDLLSQVRSFDPRELPEDIRDEIFGGIASSERPQAGDWIAVWGANGVTGQLVVQLAKLAGLKVACVADLAKGGAILNNIGADFMVDRYDSGRAIEILRAVTGGKLRFGIDVVGKETADSLQKALQQEESGPKSHLLGLSGMPKNKALGVVHHQVPIKVFHEAPTVGETISRWLEDLLIAKSLKLPEVSVASGGLNGVNEALDSLRSGQVSGRRIVVPVGGGDGNGKKDDENLQGPAGTAGLYGTGGAADLSYHEALNSDPDRIKFAYWVPNVSGGLVISKIPQKTHWDLKSNQRYAQTAERWGFEYALSQIRFMAGYGADSQHEPVSISHALLAATEKLKLIVALLPGPWNPAVAAKMVASIDCFTEGRTCVNIVSGWFKAEFTSIGQWWLDHAERYRRSREFIECLKGIWTQDSFTYRGDFYQFKDYPLKPKPLSWPGRPHPEIFQGGNSDDAKENAATVSDYYFMNGNTLEGFQAQIGDVKERAAKNNHPVKFAINAFVICRETEEEAYNVLAEIQGKADPEAVEGFRQQVQNAGASTKNNSGMWANSSFKDLIQYNDGFKTRLIGTKEQIAERIVLLKALGASILLTAFLHYEEEIEQFGREVIPLVRDLEKKGRGKDVEYEIEQTGHVYAESKPEDSNQAAVYSKHGWSKK</sequence>
<dbReference type="InterPro" id="IPR036291">
    <property type="entry name" value="NAD(P)-bd_dom_sf"/>
</dbReference>
<dbReference type="InterPro" id="IPR011032">
    <property type="entry name" value="GroES-like_sf"/>
</dbReference>
<evidence type="ECO:0000256" key="4">
    <source>
        <dbReference type="ARBA" id="ARBA00022643"/>
    </source>
</evidence>
<dbReference type="OrthoDB" id="2558704at2759"/>
<evidence type="ECO:0000259" key="8">
    <source>
        <dbReference type="SMART" id="SM00829"/>
    </source>
</evidence>
<feature type="region of interest" description="Disordered" evidence="7">
    <location>
        <begin position="875"/>
        <end position="897"/>
    </location>
</feature>
<dbReference type="GO" id="GO:0016651">
    <property type="term" value="F:oxidoreductase activity, acting on NAD(P)H"/>
    <property type="evidence" value="ECO:0007669"/>
    <property type="project" value="InterPro"/>
</dbReference>
<dbReference type="Gene3D" id="3.20.20.30">
    <property type="entry name" value="Luciferase-like domain"/>
    <property type="match status" value="1"/>
</dbReference>
<evidence type="ECO:0000256" key="2">
    <source>
        <dbReference type="ARBA" id="ARBA00011245"/>
    </source>
</evidence>